<evidence type="ECO:0000313" key="2">
    <source>
        <dbReference type="Proteomes" id="UP001150581"/>
    </source>
</evidence>
<sequence>MASNAPLASLPHHRPTSQYVSHPPPPLHIQQAQQMQQMQMRKSPSPVPLSQAQMRREHSYRVASGQQDPGQIASTWPSMATRQDTRNSYPEHHASYIADQRPISSVLTAEPIVAGINMLNPTMQRSHGPGPDDGYAGSPPQVPSMLSSRRREQSFYDHSRDSGAVPPPVGHPGSMSTLVSSMGSMSLRPSQTNHGLAYGQQPQSLTGASASGASVFQGSQVAWQNYSSGNPPPVVHAQNNPVHNSSTMSLPPSAIHSAHTIHGPVVQSMPELHGSLSTVNQPGSGGGSNMVYPLWSNINADGFHAYQHHIPVETSNFSGTKYALIIGINYYNKDYSQTSNINSAHAFRNILVSRFGYLEKNVTLLSDDQQDPRSHPTYSLITSNMKRMMREVRPNDSVFFYYCGFGKLPMQVQDKRSETLSAIRRLRSDYILPGDFETAGAIDAAYLHKYLVRQLPQSARLTALLNCIVNETGLGVPYKYTQPNGMAVLTNAIVGSNLFEANVGVNPGSNASFGDLSQRFETNLMQQYPQGSPTADSETEMSRLRQSSGDIVVFSWDRDYANPKHRNYLSHTPSNQLGNYWGAAMESALRDKPKPTYGDMLGYLHDSTKSLVMLPFIASGRKISMSEPFDI</sequence>
<proteinExistence type="predicted"/>
<dbReference type="EMBL" id="JANBPG010000497">
    <property type="protein sequence ID" value="KAJ1896015.1"/>
    <property type="molecule type" value="Genomic_DNA"/>
</dbReference>
<accession>A0ACC1IHI8</accession>
<gene>
    <name evidence="1" type="primary">MCA1_1</name>
    <name evidence="1" type="ORF">LPJ66_004240</name>
</gene>
<comment type="caution">
    <text evidence="1">The sequence shown here is derived from an EMBL/GenBank/DDBJ whole genome shotgun (WGS) entry which is preliminary data.</text>
</comment>
<keyword evidence="1" id="KW-0645">Protease</keyword>
<evidence type="ECO:0000313" key="1">
    <source>
        <dbReference type="EMBL" id="KAJ1896015.1"/>
    </source>
</evidence>
<protein>
    <submittedName>
        <fullName evidence="1">Ca(2+)-dependent cysteine protease</fullName>
    </submittedName>
</protein>
<keyword evidence="2" id="KW-1185">Reference proteome</keyword>
<reference evidence="1" key="1">
    <citation type="submission" date="2022-07" db="EMBL/GenBank/DDBJ databases">
        <title>Phylogenomic reconstructions and comparative analyses of Kickxellomycotina fungi.</title>
        <authorList>
            <person name="Reynolds N.K."/>
            <person name="Stajich J.E."/>
            <person name="Barry K."/>
            <person name="Grigoriev I.V."/>
            <person name="Crous P."/>
            <person name="Smith M.E."/>
        </authorList>
    </citation>
    <scope>NUCLEOTIDE SEQUENCE</scope>
    <source>
        <strain evidence="1">Benny 63K</strain>
    </source>
</reference>
<dbReference type="Proteomes" id="UP001150581">
    <property type="component" value="Unassembled WGS sequence"/>
</dbReference>
<name>A0ACC1IHI8_9FUNG</name>
<keyword evidence="1" id="KW-0378">Hydrolase</keyword>
<organism evidence="1 2">
    <name type="scientific">Kickxella alabastrina</name>
    <dbReference type="NCBI Taxonomy" id="61397"/>
    <lineage>
        <taxon>Eukaryota</taxon>
        <taxon>Fungi</taxon>
        <taxon>Fungi incertae sedis</taxon>
        <taxon>Zoopagomycota</taxon>
        <taxon>Kickxellomycotina</taxon>
        <taxon>Kickxellomycetes</taxon>
        <taxon>Kickxellales</taxon>
        <taxon>Kickxellaceae</taxon>
        <taxon>Kickxella</taxon>
    </lineage>
</organism>